<evidence type="ECO:0000259" key="1">
    <source>
        <dbReference type="Pfam" id="PF02627"/>
    </source>
</evidence>
<sequence length="239" mass="25393">MADAHPRGEGGGLAPDARLGGTFGTGRLRRGGIMSDIDQVEQKRGYLLPYHRMLAAHDPELLTLYDAFYTRLTLVEKTLPPREKEIVWIALLAAAREGVGKLHLERGVAAGLSLAEIRASVALSAASESWAATAFAAEHWAEFTPPEKMLGAYRALVEAARGPIEPRVAELALLLCHAARAADAPMRHHLSTYFAAGGEAGALAEALAFLFLPMGANLLIEAVAIWAAAAPDLGIPAPY</sequence>
<reference evidence="2 3" key="1">
    <citation type="submission" date="2018-05" db="EMBL/GenBank/DDBJ databases">
        <title>Acuticoccus sediminis sp. nov., isolated from deep-sea sediment of Indian Ocean.</title>
        <authorList>
            <person name="Liu X."/>
            <person name="Lai Q."/>
            <person name="Du Y."/>
            <person name="Sun F."/>
            <person name="Zhang X."/>
            <person name="Wang S."/>
            <person name="Shao Z."/>
        </authorList>
    </citation>
    <scope>NUCLEOTIDE SEQUENCE [LARGE SCALE GENOMIC DNA]</scope>
    <source>
        <strain evidence="2 3">PTG4-2</strain>
    </source>
</reference>
<feature type="domain" description="Carboxymuconolactone decarboxylase-like" evidence="1">
    <location>
        <begin position="59"/>
        <end position="142"/>
    </location>
</feature>
<protein>
    <recommendedName>
        <fullName evidence="1">Carboxymuconolactone decarboxylase-like domain-containing protein</fullName>
    </recommendedName>
</protein>
<organism evidence="2 3">
    <name type="scientific">Acuticoccus sediminis</name>
    <dbReference type="NCBI Taxonomy" id="2184697"/>
    <lineage>
        <taxon>Bacteria</taxon>
        <taxon>Pseudomonadati</taxon>
        <taxon>Pseudomonadota</taxon>
        <taxon>Alphaproteobacteria</taxon>
        <taxon>Hyphomicrobiales</taxon>
        <taxon>Amorphaceae</taxon>
        <taxon>Acuticoccus</taxon>
    </lineage>
</organism>
<dbReference type="Proteomes" id="UP000249590">
    <property type="component" value="Unassembled WGS sequence"/>
</dbReference>
<dbReference type="Pfam" id="PF02627">
    <property type="entry name" value="CMD"/>
    <property type="match status" value="1"/>
</dbReference>
<dbReference type="EMBL" id="QHHQ01000007">
    <property type="protein sequence ID" value="RAH98394.1"/>
    <property type="molecule type" value="Genomic_DNA"/>
</dbReference>
<keyword evidence="3" id="KW-1185">Reference proteome</keyword>
<proteinExistence type="predicted"/>
<dbReference type="SUPFAM" id="SSF69118">
    <property type="entry name" value="AhpD-like"/>
    <property type="match status" value="1"/>
</dbReference>
<dbReference type="InterPro" id="IPR029032">
    <property type="entry name" value="AhpD-like"/>
</dbReference>
<accession>A0A8B2NKI1</accession>
<name>A0A8B2NKI1_9HYPH</name>
<evidence type="ECO:0000313" key="2">
    <source>
        <dbReference type="EMBL" id="RAH98394.1"/>
    </source>
</evidence>
<dbReference type="Gene3D" id="1.20.1290.10">
    <property type="entry name" value="AhpD-like"/>
    <property type="match status" value="1"/>
</dbReference>
<comment type="caution">
    <text evidence="2">The sequence shown here is derived from an EMBL/GenBank/DDBJ whole genome shotgun (WGS) entry which is preliminary data.</text>
</comment>
<gene>
    <name evidence="2" type="ORF">DLJ53_27245</name>
</gene>
<dbReference type="GO" id="GO:0051920">
    <property type="term" value="F:peroxiredoxin activity"/>
    <property type="evidence" value="ECO:0007669"/>
    <property type="project" value="InterPro"/>
</dbReference>
<evidence type="ECO:0000313" key="3">
    <source>
        <dbReference type="Proteomes" id="UP000249590"/>
    </source>
</evidence>
<dbReference type="InterPro" id="IPR003779">
    <property type="entry name" value="CMD-like"/>
</dbReference>
<dbReference type="AlphaFoldDB" id="A0A8B2NKI1"/>